<accession>A0ABQ6DAZ9</accession>
<name>A0ABQ6DAZ9_9HYPH</name>
<comment type="caution">
    <text evidence="2">The sequence shown here is derived from an EMBL/GenBank/DDBJ whole genome shotgun (WGS) entry which is preliminary data.</text>
</comment>
<feature type="region of interest" description="Disordered" evidence="1">
    <location>
        <begin position="1"/>
        <end position="23"/>
    </location>
</feature>
<proteinExistence type="predicted"/>
<sequence>MDSGRRVSAAEGAAREGADPIERPAAALDMRAVELKDVMHALPDFEPDRHAGLRGGAPGVVDETRVRTDLQ</sequence>
<evidence type="ECO:0000313" key="2">
    <source>
        <dbReference type="EMBL" id="GLS46800.1"/>
    </source>
</evidence>
<keyword evidence="3" id="KW-1185">Reference proteome</keyword>
<gene>
    <name evidence="2" type="ORF">GCM10007884_47970</name>
</gene>
<feature type="compositionally biased region" description="Basic and acidic residues" evidence="1">
    <location>
        <begin position="62"/>
        <end position="71"/>
    </location>
</feature>
<evidence type="ECO:0000313" key="3">
    <source>
        <dbReference type="Proteomes" id="UP001156881"/>
    </source>
</evidence>
<feature type="region of interest" description="Disordered" evidence="1">
    <location>
        <begin position="49"/>
        <end position="71"/>
    </location>
</feature>
<reference evidence="3" key="1">
    <citation type="journal article" date="2019" name="Int. J. Syst. Evol. Microbiol.">
        <title>The Global Catalogue of Microorganisms (GCM) 10K type strain sequencing project: providing services to taxonomists for standard genome sequencing and annotation.</title>
        <authorList>
            <consortium name="The Broad Institute Genomics Platform"/>
            <consortium name="The Broad Institute Genome Sequencing Center for Infectious Disease"/>
            <person name="Wu L."/>
            <person name="Ma J."/>
        </authorList>
    </citation>
    <scope>NUCLEOTIDE SEQUENCE [LARGE SCALE GENOMIC DNA]</scope>
    <source>
        <strain evidence="3">NBRC 107710</strain>
    </source>
</reference>
<dbReference type="EMBL" id="BSPG01000054">
    <property type="protein sequence ID" value="GLS46800.1"/>
    <property type="molecule type" value="Genomic_DNA"/>
</dbReference>
<organism evidence="2 3">
    <name type="scientific">Methylobacterium brachythecii</name>
    <dbReference type="NCBI Taxonomy" id="1176177"/>
    <lineage>
        <taxon>Bacteria</taxon>
        <taxon>Pseudomonadati</taxon>
        <taxon>Pseudomonadota</taxon>
        <taxon>Alphaproteobacteria</taxon>
        <taxon>Hyphomicrobiales</taxon>
        <taxon>Methylobacteriaceae</taxon>
        <taxon>Methylobacterium</taxon>
    </lineage>
</organism>
<dbReference type="Proteomes" id="UP001156881">
    <property type="component" value="Unassembled WGS sequence"/>
</dbReference>
<protein>
    <submittedName>
        <fullName evidence="2">Uncharacterized protein</fullName>
    </submittedName>
</protein>
<evidence type="ECO:0000256" key="1">
    <source>
        <dbReference type="SAM" id="MobiDB-lite"/>
    </source>
</evidence>
<feature type="compositionally biased region" description="Basic and acidic residues" evidence="1">
    <location>
        <begin position="13"/>
        <end position="22"/>
    </location>
</feature>